<keyword evidence="3" id="KW-1185">Reference proteome</keyword>
<evidence type="ECO:0000256" key="1">
    <source>
        <dbReference type="SAM" id="MobiDB-lite"/>
    </source>
</evidence>
<dbReference type="Proteomes" id="UP001157006">
    <property type="component" value="Chromosome 3"/>
</dbReference>
<dbReference type="InterPro" id="IPR036691">
    <property type="entry name" value="Endo/exonu/phosph_ase_sf"/>
</dbReference>
<dbReference type="SUPFAM" id="SSF56219">
    <property type="entry name" value="DNase I-like"/>
    <property type="match status" value="1"/>
</dbReference>
<sequence length="144" mass="16376">MSEGGGTPEQGGKNDHLTSNSGRCHTADTTKEENEIKSPWLVGDSEILNKVDEREHIPTENPKKIEAKPWIVMGDYNNVLQSNDRIGGNVVTEMKYKDPANMMQAIGLYEASTRRNYYMWTNKHSVGLIYSRIDNKDWKFLLVS</sequence>
<reference evidence="2 3" key="1">
    <citation type="submission" date="2023-01" db="EMBL/GenBank/DDBJ databases">
        <authorList>
            <person name="Kreplak J."/>
        </authorList>
    </citation>
    <scope>NUCLEOTIDE SEQUENCE [LARGE SCALE GENOMIC DNA]</scope>
</reference>
<evidence type="ECO:0000313" key="3">
    <source>
        <dbReference type="Proteomes" id="UP001157006"/>
    </source>
</evidence>
<name>A0AAV1A332_VICFA</name>
<feature type="region of interest" description="Disordered" evidence="1">
    <location>
        <begin position="1"/>
        <end position="38"/>
    </location>
</feature>
<accession>A0AAV1A332</accession>
<dbReference type="AlphaFoldDB" id="A0AAV1A332"/>
<proteinExistence type="predicted"/>
<protein>
    <submittedName>
        <fullName evidence="2">Uncharacterized protein</fullName>
    </submittedName>
</protein>
<dbReference type="EMBL" id="OX451738">
    <property type="protein sequence ID" value="CAI8604711.1"/>
    <property type="molecule type" value="Genomic_DNA"/>
</dbReference>
<evidence type="ECO:0000313" key="2">
    <source>
        <dbReference type="EMBL" id="CAI8604711.1"/>
    </source>
</evidence>
<gene>
    <name evidence="2" type="ORF">VFH_III146640</name>
</gene>
<feature type="compositionally biased region" description="Basic and acidic residues" evidence="1">
    <location>
        <begin position="25"/>
        <end position="36"/>
    </location>
</feature>
<organism evidence="2 3">
    <name type="scientific">Vicia faba</name>
    <name type="common">Broad bean</name>
    <name type="synonym">Faba vulgaris</name>
    <dbReference type="NCBI Taxonomy" id="3906"/>
    <lineage>
        <taxon>Eukaryota</taxon>
        <taxon>Viridiplantae</taxon>
        <taxon>Streptophyta</taxon>
        <taxon>Embryophyta</taxon>
        <taxon>Tracheophyta</taxon>
        <taxon>Spermatophyta</taxon>
        <taxon>Magnoliopsida</taxon>
        <taxon>eudicotyledons</taxon>
        <taxon>Gunneridae</taxon>
        <taxon>Pentapetalae</taxon>
        <taxon>rosids</taxon>
        <taxon>fabids</taxon>
        <taxon>Fabales</taxon>
        <taxon>Fabaceae</taxon>
        <taxon>Papilionoideae</taxon>
        <taxon>50 kb inversion clade</taxon>
        <taxon>NPAAA clade</taxon>
        <taxon>Hologalegina</taxon>
        <taxon>IRL clade</taxon>
        <taxon>Fabeae</taxon>
        <taxon>Vicia</taxon>
    </lineage>
</organism>